<proteinExistence type="predicted"/>
<dbReference type="AlphaFoldDB" id="A0A3P7NDD2"/>
<reference evidence="1 2" key="1">
    <citation type="submission" date="2018-11" db="EMBL/GenBank/DDBJ databases">
        <authorList>
            <consortium name="Pathogen Informatics"/>
        </authorList>
    </citation>
    <scope>NUCLEOTIDE SEQUENCE [LARGE SCALE GENOMIC DNA]</scope>
</reference>
<dbReference type="Proteomes" id="UP000281553">
    <property type="component" value="Unassembled WGS sequence"/>
</dbReference>
<keyword evidence="2" id="KW-1185">Reference proteome</keyword>
<gene>
    <name evidence="1" type="ORF">DILT_LOCUS16280</name>
</gene>
<evidence type="ECO:0000313" key="1">
    <source>
        <dbReference type="EMBL" id="VDN33608.1"/>
    </source>
</evidence>
<dbReference type="EMBL" id="UYRU01084007">
    <property type="protein sequence ID" value="VDN33608.1"/>
    <property type="molecule type" value="Genomic_DNA"/>
</dbReference>
<accession>A0A3P7NDD2</accession>
<sequence>MREMRIHVYANLLDLMKVLDTMNREDLRIIIQNFGCLVRFTHMVRQLYDKMTTGALDDVWYPKHMQ</sequence>
<protein>
    <submittedName>
        <fullName evidence="1">Uncharacterized protein</fullName>
    </submittedName>
</protein>
<name>A0A3P7NDD2_DIBLA</name>
<evidence type="ECO:0000313" key="2">
    <source>
        <dbReference type="Proteomes" id="UP000281553"/>
    </source>
</evidence>
<organism evidence="1 2">
    <name type="scientific">Dibothriocephalus latus</name>
    <name type="common">Fish tapeworm</name>
    <name type="synonym">Diphyllobothrium latum</name>
    <dbReference type="NCBI Taxonomy" id="60516"/>
    <lineage>
        <taxon>Eukaryota</taxon>
        <taxon>Metazoa</taxon>
        <taxon>Spiralia</taxon>
        <taxon>Lophotrochozoa</taxon>
        <taxon>Platyhelminthes</taxon>
        <taxon>Cestoda</taxon>
        <taxon>Eucestoda</taxon>
        <taxon>Diphyllobothriidea</taxon>
        <taxon>Diphyllobothriidae</taxon>
        <taxon>Dibothriocephalus</taxon>
    </lineage>
</organism>